<dbReference type="EMBL" id="ML975337">
    <property type="protein sequence ID" value="KAF1832493.1"/>
    <property type="molecule type" value="Genomic_DNA"/>
</dbReference>
<sequence length="503" mass="53815">MSTTGNTQNRPGARNHSHPAYMTDEEFAALPDYSDVENDPTYDTRYTRRSLARSSPEIDDSAPRGIAPPPGFSPTPHHAGAFDTPSFLDLNRRHCDITTGRADSPGHDSADYHIGDGMPPRDPRRQTIARSRSGQRYSWVITPGRPPNPSTEATRRLYSRRANAPQNTHLGESELSGGNEPQVSMRGGAGSDEELQDAPQSAAISDGRRWLQSLQDQGDHDPVPWSRVPSMLRSVESLRASGNTSASDPDVSSDTPADWDIPEQATLTLNSQLGDASPRVRRSDWWTEATIRQSSLFQERLDLDEGSLPGQEGMTDIPLNHLETPENPAESSSGLEEQITQNIANPTPSTSLSGQVTPEGQGILPFPPFSNDDWDGGQGPVDSLLTPSPPSLGPKLSQEPRVEDTRDASGAVEPETDTANQAAQGGDDAGGADNAGGGDDTGGGDDAGGDDDDADDHDHGSGCCACHCGSEKCWACMQNIEWCGILHVCGKMLCCLLKAGLLY</sequence>
<proteinExistence type="predicted"/>
<evidence type="ECO:0000256" key="1">
    <source>
        <dbReference type="SAM" id="MobiDB-lite"/>
    </source>
</evidence>
<evidence type="ECO:0000313" key="2">
    <source>
        <dbReference type="EMBL" id="KAF1832493.1"/>
    </source>
</evidence>
<dbReference type="Proteomes" id="UP000800040">
    <property type="component" value="Unassembled WGS sequence"/>
</dbReference>
<dbReference type="AlphaFoldDB" id="A0A6A5KGJ3"/>
<feature type="compositionally biased region" description="Basic and acidic residues" evidence="1">
    <location>
        <begin position="398"/>
        <end position="407"/>
    </location>
</feature>
<feature type="region of interest" description="Disordered" evidence="1">
    <location>
        <begin position="1"/>
        <end position="86"/>
    </location>
</feature>
<feature type="region of interest" description="Disordered" evidence="1">
    <location>
        <begin position="305"/>
        <end position="454"/>
    </location>
</feature>
<reference evidence="2" key="1">
    <citation type="submission" date="2020-01" db="EMBL/GenBank/DDBJ databases">
        <authorList>
            <consortium name="DOE Joint Genome Institute"/>
            <person name="Haridas S."/>
            <person name="Albert R."/>
            <person name="Binder M."/>
            <person name="Bloem J."/>
            <person name="Labutti K."/>
            <person name="Salamov A."/>
            <person name="Andreopoulos B."/>
            <person name="Baker S.E."/>
            <person name="Barry K."/>
            <person name="Bills G."/>
            <person name="Bluhm B.H."/>
            <person name="Cannon C."/>
            <person name="Castanera R."/>
            <person name="Culley D.E."/>
            <person name="Daum C."/>
            <person name="Ezra D."/>
            <person name="Gonzalez J.B."/>
            <person name="Henrissat B."/>
            <person name="Kuo A."/>
            <person name="Liang C."/>
            <person name="Lipzen A."/>
            <person name="Lutzoni F."/>
            <person name="Magnuson J."/>
            <person name="Mondo S."/>
            <person name="Nolan M."/>
            <person name="Ohm R."/>
            <person name="Pangilinan J."/>
            <person name="Park H.-J."/>
            <person name="Ramirez L."/>
            <person name="Alfaro M."/>
            <person name="Sun H."/>
            <person name="Tritt A."/>
            <person name="Yoshinaga Y."/>
            <person name="Zwiers L.-H."/>
            <person name="Turgeon B.G."/>
            <person name="Goodwin S.B."/>
            <person name="Spatafora J.W."/>
            <person name="Crous P.W."/>
            <person name="Grigoriev I.V."/>
        </authorList>
    </citation>
    <scope>NUCLEOTIDE SEQUENCE</scope>
    <source>
        <strain evidence="2">P77</strain>
    </source>
</reference>
<feature type="compositionally biased region" description="Low complexity" evidence="1">
    <location>
        <begin position="417"/>
        <end position="426"/>
    </location>
</feature>
<dbReference type="OrthoDB" id="10683524at2759"/>
<gene>
    <name evidence="2" type="ORF">BDW02DRAFT_423867</name>
</gene>
<protein>
    <submittedName>
        <fullName evidence="2">Uncharacterized protein</fullName>
    </submittedName>
</protein>
<feature type="compositionally biased region" description="Polar residues" evidence="1">
    <location>
        <begin position="329"/>
        <end position="358"/>
    </location>
</feature>
<evidence type="ECO:0000313" key="3">
    <source>
        <dbReference type="Proteomes" id="UP000800040"/>
    </source>
</evidence>
<accession>A0A6A5KGJ3</accession>
<keyword evidence="3" id="KW-1185">Reference proteome</keyword>
<name>A0A6A5KGJ3_9PLEO</name>
<feature type="compositionally biased region" description="Basic and acidic residues" evidence="1">
    <location>
        <begin position="104"/>
        <end position="125"/>
    </location>
</feature>
<feature type="compositionally biased region" description="Gly residues" evidence="1">
    <location>
        <begin position="427"/>
        <end position="446"/>
    </location>
</feature>
<feature type="compositionally biased region" description="Polar residues" evidence="1">
    <location>
        <begin position="240"/>
        <end position="255"/>
    </location>
</feature>
<organism evidence="2 3">
    <name type="scientific">Decorospora gaudefroyi</name>
    <dbReference type="NCBI Taxonomy" id="184978"/>
    <lineage>
        <taxon>Eukaryota</taxon>
        <taxon>Fungi</taxon>
        <taxon>Dikarya</taxon>
        <taxon>Ascomycota</taxon>
        <taxon>Pezizomycotina</taxon>
        <taxon>Dothideomycetes</taxon>
        <taxon>Pleosporomycetidae</taxon>
        <taxon>Pleosporales</taxon>
        <taxon>Pleosporineae</taxon>
        <taxon>Pleosporaceae</taxon>
        <taxon>Decorospora</taxon>
    </lineage>
</organism>
<feature type="compositionally biased region" description="Polar residues" evidence="1">
    <location>
        <begin position="1"/>
        <end position="10"/>
    </location>
</feature>
<feature type="region of interest" description="Disordered" evidence="1">
    <location>
        <begin position="98"/>
        <end position="202"/>
    </location>
</feature>
<feature type="region of interest" description="Disordered" evidence="1">
    <location>
        <begin position="238"/>
        <end position="259"/>
    </location>
</feature>